<sequence length="131" mass="14574">MGHTVWYTTPVKGPATGRYYRRDHWGVLLLAIIGSVVVMVRKKRNQNNGDGPPKHKPPPPKKQQTISSSTDRLNTSRDPVESEDGPVDHLYYAPQNGEPSTDLDAYSDEEYNRDAEELYYADAPSAGMSPG</sequence>
<comment type="caution">
    <text evidence="3">The sequence shown here is derived from an EMBL/GenBank/DDBJ whole genome shotgun (WGS) entry which is preliminary data.</text>
</comment>
<proteinExistence type="predicted"/>
<evidence type="ECO:0000256" key="1">
    <source>
        <dbReference type="SAM" id="MobiDB-lite"/>
    </source>
</evidence>
<keyword evidence="2" id="KW-0812">Transmembrane</keyword>
<gene>
    <name evidence="3" type="ORF">J4Q44_G00020920</name>
</gene>
<feature type="transmembrane region" description="Helical" evidence="2">
    <location>
        <begin position="24"/>
        <end position="40"/>
    </location>
</feature>
<evidence type="ECO:0000313" key="3">
    <source>
        <dbReference type="EMBL" id="KAK6326447.1"/>
    </source>
</evidence>
<keyword evidence="2" id="KW-1133">Transmembrane helix</keyword>
<evidence type="ECO:0000313" key="4">
    <source>
        <dbReference type="Proteomes" id="UP001356427"/>
    </source>
</evidence>
<reference evidence="3 4" key="1">
    <citation type="submission" date="2021-04" db="EMBL/GenBank/DDBJ databases">
        <authorList>
            <person name="De Guttry C."/>
            <person name="Zahm M."/>
            <person name="Klopp C."/>
            <person name="Cabau C."/>
            <person name="Louis A."/>
            <person name="Berthelot C."/>
            <person name="Parey E."/>
            <person name="Roest Crollius H."/>
            <person name="Montfort J."/>
            <person name="Robinson-Rechavi M."/>
            <person name="Bucao C."/>
            <person name="Bouchez O."/>
            <person name="Gislard M."/>
            <person name="Lluch J."/>
            <person name="Milhes M."/>
            <person name="Lampietro C."/>
            <person name="Lopez Roques C."/>
            <person name="Donnadieu C."/>
            <person name="Braasch I."/>
            <person name="Desvignes T."/>
            <person name="Postlethwait J."/>
            <person name="Bobe J."/>
            <person name="Wedekind C."/>
            <person name="Guiguen Y."/>
        </authorList>
    </citation>
    <scope>NUCLEOTIDE SEQUENCE [LARGE SCALE GENOMIC DNA]</scope>
    <source>
        <strain evidence="3">Cs_M1</strain>
        <tissue evidence="3">Blood</tissue>
    </source>
</reference>
<dbReference type="EMBL" id="JAGTTL010000002">
    <property type="protein sequence ID" value="KAK6326447.1"/>
    <property type="molecule type" value="Genomic_DNA"/>
</dbReference>
<keyword evidence="2" id="KW-0472">Membrane</keyword>
<accession>A0AAN8MJ78</accession>
<dbReference type="Proteomes" id="UP001356427">
    <property type="component" value="Unassembled WGS sequence"/>
</dbReference>
<organism evidence="3 4">
    <name type="scientific">Coregonus suidteri</name>
    <dbReference type="NCBI Taxonomy" id="861788"/>
    <lineage>
        <taxon>Eukaryota</taxon>
        <taxon>Metazoa</taxon>
        <taxon>Chordata</taxon>
        <taxon>Craniata</taxon>
        <taxon>Vertebrata</taxon>
        <taxon>Euteleostomi</taxon>
        <taxon>Actinopterygii</taxon>
        <taxon>Neopterygii</taxon>
        <taxon>Teleostei</taxon>
        <taxon>Protacanthopterygii</taxon>
        <taxon>Salmoniformes</taxon>
        <taxon>Salmonidae</taxon>
        <taxon>Coregoninae</taxon>
        <taxon>Coregonus</taxon>
    </lineage>
</organism>
<name>A0AAN8MJ78_9TELE</name>
<evidence type="ECO:0000256" key="2">
    <source>
        <dbReference type="SAM" id="Phobius"/>
    </source>
</evidence>
<keyword evidence="4" id="KW-1185">Reference proteome</keyword>
<feature type="compositionally biased region" description="Polar residues" evidence="1">
    <location>
        <begin position="63"/>
        <end position="73"/>
    </location>
</feature>
<protein>
    <submittedName>
        <fullName evidence="3">Uncharacterized protein</fullName>
    </submittedName>
</protein>
<feature type="region of interest" description="Disordered" evidence="1">
    <location>
        <begin position="43"/>
        <end position="131"/>
    </location>
</feature>
<dbReference type="AlphaFoldDB" id="A0AAN8MJ78"/>